<comment type="caution">
    <text evidence="2">The sequence shown here is derived from an EMBL/GenBank/DDBJ whole genome shotgun (WGS) entry which is preliminary data.</text>
</comment>
<gene>
    <name evidence="2" type="ORF">B0H16DRAFT_1700427</name>
</gene>
<protein>
    <submittedName>
        <fullName evidence="2">Uncharacterized protein</fullName>
    </submittedName>
</protein>
<dbReference type="Proteomes" id="UP001215598">
    <property type="component" value="Unassembled WGS sequence"/>
</dbReference>
<evidence type="ECO:0000313" key="2">
    <source>
        <dbReference type="EMBL" id="KAJ7719051.1"/>
    </source>
</evidence>
<feature type="compositionally biased region" description="Basic and acidic residues" evidence="1">
    <location>
        <begin position="215"/>
        <end position="225"/>
    </location>
</feature>
<feature type="compositionally biased region" description="Polar residues" evidence="1">
    <location>
        <begin position="11"/>
        <end position="31"/>
    </location>
</feature>
<feature type="region of interest" description="Disordered" evidence="1">
    <location>
        <begin position="1"/>
        <end position="55"/>
    </location>
</feature>
<proteinExistence type="predicted"/>
<accession>A0AAD7HEQ4</accession>
<feature type="region of interest" description="Disordered" evidence="1">
    <location>
        <begin position="722"/>
        <end position="901"/>
    </location>
</feature>
<sequence>MPAHVPHGKIGTTTAIRQPGYNTGAQRTRPFSTGDGNGLRSGQAKPQILHGGQSQDQLRSHTVWIAHLATSDASYPPHCNASQNDERFKLEDLTKTVEDLETRRESRMVLEILRGEKVSGEGRGKDLSKSSPRTIEDRADAWKRTGGTWKLEGLAATARVTLRRSEGGEGGNMKHLRLEKPGAGTAAIVLRTKTLKDALPKTKDGSQRPRRSKMVYKDDNEEDTARDRAITQRICEGVSPADAPSAFLSPLDITARTIAHTGTLLADENLSGFFDEDVRPDPHFLVDMEHAIAAEENLGPNTLFHAPEQEQRDFEHARQASLAQAAAAAVAAATTPLVAIVNPAPPPLLRRPLPLVRMTGETELTPKHLVPLAGAAPAPESVLAPAPQHLQPAVPVANPCTYDGQALRIFVTQGPFPETTADPVARLRNVDTSQVATWHNTPGTILAVVSGGTVNPVSESQDGADLISGSTNVPCELIRMGLANAANPRLPAPNSSGFLGNIEGLTFPNTPAGAQEAANMITQTLSTTPAFIQLVMNHRDNLPGHWSIEQALTAIHGSITVSPIDLLSPRGPRVVWHVYMMVTTRDATAYTAIRAAFAPILFVTAFNNTGRAGWALPQPHSSPPHLQRAADADAEMAVAGLVGAGVVMEAVEINYSPGLFLDKSLYAYHLVLSQDKEVSEKYYELKSARVRRKSQEDVAATTNNHFNLLDIEDFDTGTGSSLDLSGGANGSAIGRGPDDGGGEIGDGRTNGRAEEVRRSRRLATRGGNPSNRNAAAGQPQPHNNPRPARQDRGITSGSTRTQPTVQARPPRRTPRPPSPATESTVSNNGSSASANNRRRRGGRHSMASTIQPRAGKYRHPERDSRESTSQPMTRQRQPSSTTRGNCNKSGILKSRGKQGLK</sequence>
<evidence type="ECO:0000313" key="3">
    <source>
        <dbReference type="Proteomes" id="UP001215598"/>
    </source>
</evidence>
<feature type="region of interest" description="Disordered" evidence="1">
    <location>
        <begin position="198"/>
        <end position="225"/>
    </location>
</feature>
<feature type="compositionally biased region" description="Low complexity" evidence="1">
    <location>
        <begin position="799"/>
        <end position="808"/>
    </location>
</feature>
<dbReference type="EMBL" id="JARKIB010000257">
    <property type="protein sequence ID" value="KAJ7719051.1"/>
    <property type="molecule type" value="Genomic_DNA"/>
</dbReference>
<feature type="compositionally biased region" description="Low complexity" evidence="1">
    <location>
        <begin position="826"/>
        <end position="835"/>
    </location>
</feature>
<reference evidence="2" key="1">
    <citation type="submission" date="2023-03" db="EMBL/GenBank/DDBJ databases">
        <title>Massive genome expansion in bonnet fungi (Mycena s.s.) driven by repeated elements and novel gene families across ecological guilds.</title>
        <authorList>
            <consortium name="Lawrence Berkeley National Laboratory"/>
            <person name="Harder C.B."/>
            <person name="Miyauchi S."/>
            <person name="Viragh M."/>
            <person name="Kuo A."/>
            <person name="Thoen E."/>
            <person name="Andreopoulos B."/>
            <person name="Lu D."/>
            <person name="Skrede I."/>
            <person name="Drula E."/>
            <person name="Henrissat B."/>
            <person name="Morin E."/>
            <person name="Kohler A."/>
            <person name="Barry K."/>
            <person name="LaButti K."/>
            <person name="Morin E."/>
            <person name="Salamov A."/>
            <person name="Lipzen A."/>
            <person name="Mereny Z."/>
            <person name="Hegedus B."/>
            <person name="Baldrian P."/>
            <person name="Stursova M."/>
            <person name="Weitz H."/>
            <person name="Taylor A."/>
            <person name="Grigoriev I.V."/>
            <person name="Nagy L.G."/>
            <person name="Martin F."/>
            <person name="Kauserud H."/>
        </authorList>
    </citation>
    <scope>NUCLEOTIDE SEQUENCE</scope>
    <source>
        <strain evidence="2">CBHHK182m</strain>
    </source>
</reference>
<feature type="compositionally biased region" description="Polar residues" evidence="1">
    <location>
        <begin position="867"/>
        <end position="888"/>
    </location>
</feature>
<feature type="compositionally biased region" description="Basic and acidic residues" evidence="1">
    <location>
        <begin position="198"/>
        <end position="207"/>
    </location>
</feature>
<organism evidence="2 3">
    <name type="scientific">Mycena metata</name>
    <dbReference type="NCBI Taxonomy" id="1033252"/>
    <lineage>
        <taxon>Eukaryota</taxon>
        <taxon>Fungi</taxon>
        <taxon>Dikarya</taxon>
        <taxon>Basidiomycota</taxon>
        <taxon>Agaricomycotina</taxon>
        <taxon>Agaricomycetes</taxon>
        <taxon>Agaricomycetidae</taxon>
        <taxon>Agaricales</taxon>
        <taxon>Marasmiineae</taxon>
        <taxon>Mycenaceae</taxon>
        <taxon>Mycena</taxon>
    </lineage>
</organism>
<feature type="compositionally biased region" description="Basic and acidic residues" evidence="1">
    <location>
        <begin position="745"/>
        <end position="757"/>
    </location>
</feature>
<evidence type="ECO:0000256" key="1">
    <source>
        <dbReference type="SAM" id="MobiDB-lite"/>
    </source>
</evidence>
<dbReference type="AlphaFoldDB" id="A0AAD7HEQ4"/>
<name>A0AAD7HEQ4_9AGAR</name>
<keyword evidence="3" id="KW-1185">Reference proteome</keyword>